<dbReference type="RefSeq" id="WP_336924369.1">
    <property type="nucleotide sequence ID" value="NZ_JBANRO010000001.1"/>
</dbReference>
<organism evidence="2 3">
    <name type="scientific">Alteraurantiacibacter palmitatis</name>
    <dbReference type="NCBI Taxonomy" id="2054628"/>
    <lineage>
        <taxon>Bacteria</taxon>
        <taxon>Pseudomonadati</taxon>
        <taxon>Pseudomonadota</taxon>
        <taxon>Alphaproteobacteria</taxon>
        <taxon>Sphingomonadales</taxon>
        <taxon>Erythrobacteraceae</taxon>
        <taxon>Alteraurantiacibacter</taxon>
    </lineage>
</organism>
<accession>A0ABV7EB84</accession>
<protein>
    <recommendedName>
        <fullName evidence="4">DUF4136 domain-containing protein</fullName>
    </recommendedName>
</protein>
<evidence type="ECO:0000313" key="3">
    <source>
        <dbReference type="Proteomes" id="UP001595456"/>
    </source>
</evidence>
<sequence length="204" mass="20436">MRHANTAALIRIGIAAIAALALSACAARPWASPVEVTRFVGTAPAELGRGTISIEPASGFDPQSLEFGLFRTQLAAELEQLGYRVVAQGGTQVAILSLSQNVAQPLQRRGPVSVGGGASTGSYGSGVGLGVGIDLSGPKPDEVSTLVSVAIRPAAGGANLWEGRASFTATANSPLADPAAAAARAIDALFTGFPGNSGETVTVQ</sequence>
<evidence type="ECO:0000256" key="1">
    <source>
        <dbReference type="SAM" id="SignalP"/>
    </source>
</evidence>
<evidence type="ECO:0000313" key="2">
    <source>
        <dbReference type="EMBL" id="MFC3099160.1"/>
    </source>
</evidence>
<feature type="signal peptide" evidence="1">
    <location>
        <begin position="1"/>
        <end position="26"/>
    </location>
</feature>
<keyword evidence="1" id="KW-0732">Signal</keyword>
<proteinExistence type="predicted"/>
<keyword evidence="3" id="KW-1185">Reference proteome</keyword>
<feature type="chain" id="PRO_5045652064" description="DUF4136 domain-containing protein" evidence="1">
    <location>
        <begin position="27"/>
        <end position="204"/>
    </location>
</feature>
<dbReference type="Proteomes" id="UP001595456">
    <property type="component" value="Unassembled WGS sequence"/>
</dbReference>
<reference evidence="3" key="1">
    <citation type="journal article" date="2019" name="Int. J. Syst. Evol. Microbiol.">
        <title>The Global Catalogue of Microorganisms (GCM) 10K type strain sequencing project: providing services to taxonomists for standard genome sequencing and annotation.</title>
        <authorList>
            <consortium name="The Broad Institute Genomics Platform"/>
            <consortium name="The Broad Institute Genome Sequencing Center for Infectious Disease"/>
            <person name="Wu L."/>
            <person name="Ma J."/>
        </authorList>
    </citation>
    <scope>NUCLEOTIDE SEQUENCE [LARGE SCALE GENOMIC DNA]</scope>
    <source>
        <strain evidence="3">KCTC 52607</strain>
    </source>
</reference>
<dbReference type="PROSITE" id="PS51257">
    <property type="entry name" value="PROKAR_LIPOPROTEIN"/>
    <property type="match status" value="1"/>
</dbReference>
<gene>
    <name evidence="2" type="ORF">ACFODU_15290</name>
</gene>
<dbReference type="EMBL" id="JBHRST010000022">
    <property type="protein sequence ID" value="MFC3099160.1"/>
    <property type="molecule type" value="Genomic_DNA"/>
</dbReference>
<name>A0ABV7EB84_9SPHN</name>
<evidence type="ECO:0008006" key="4">
    <source>
        <dbReference type="Google" id="ProtNLM"/>
    </source>
</evidence>
<comment type="caution">
    <text evidence="2">The sequence shown here is derived from an EMBL/GenBank/DDBJ whole genome shotgun (WGS) entry which is preliminary data.</text>
</comment>